<dbReference type="RefSeq" id="WP_306086849.1">
    <property type="nucleotide sequence ID" value="NZ_CP120992.1"/>
</dbReference>
<feature type="compositionally biased region" description="Low complexity" evidence="1">
    <location>
        <begin position="180"/>
        <end position="192"/>
    </location>
</feature>
<evidence type="ECO:0000256" key="1">
    <source>
        <dbReference type="SAM" id="MobiDB-lite"/>
    </source>
</evidence>
<proteinExistence type="predicted"/>
<organism evidence="2 3">
    <name type="scientific">Streptomyces laculatispora</name>
    <dbReference type="NCBI Taxonomy" id="887464"/>
    <lineage>
        <taxon>Bacteria</taxon>
        <taxon>Bacillati</taxon>
        <taxon>Actinomycetota</taxon>
        <taxon>Actinomycetes</taxon>
        <taxon>Kitasatosporales</taxon>
        <taxon>Streptomycetaceae</taxon>
        <taxon>Streptomyces</taxon>
    </lineage>
</organism>
<reference evidence="2 3" key="1">
    <citation type="submission" date="2023-03" db="EMBL/GenBank/DDBJ databases">
        <title>Isolation and description of six Streptomyces strains from soil environments, able to metabolize different microbial glucans.</title>
        <authorList>
            <person name="Widen T."/>
            <person name="Larsbrink J."/>
        </authorList>
    </citation>
    <scope>NUCLEOTIDE SEQUENCE [LARGE SCALE GENOMIC DNA]</scope>
    <source>
        <strain evidence="2 3">Mut2</strain>
    </source>
</reference>
<gene>
    <name evidence="2" type="ORF">P8A22_11020</name>
</gene>
<evidence type="ECO:0000313" key="3">
    <source>
        <dbReference type="Proteomes" id="UP001229952"/>
    </source>
</evidence>
<sequence>MRTSRAGSGWWPRALHQALHRTGGRAQPLRYRLVGEPTRHQGEQRGIALSAALGQHRARPGPGLLESRRAPCSSWRNRCATVSRPCRTSTAPPSSRRLQLAVNDKNLVRTDSFAMSGGGYDHLPKPEIAPVADVADDGRADWKRVSCCDGAQLYPTLDNSSDRILWSETRGTTDVVTRARAAGAAPDGAAPGEPGRSLSEGPARLPCCR</sequence>
<dbReference type="EMBL" id="CP120992">
    <property type="protein sequence ID" value="WLQ40473.1"/>
    <property type="molecule type" value="Genomic_DNA"/>
</dbReference>
<dbReference type="Proteomes" id="UP001229952">
    <property type="component" value="Chromosome"/>
</dbReference>
<feature type="region of interest" description="Disordered" evidence="1">
    <location>
        <begin position="180"/>
        <end position="209"/>
    </location>
</feature>
<name>A0ABY9I0W8_9ACTN</name>
<keyword evidence="3" id="KW-1185">Reference proteome</keyword>
<protein>
    <submittedName>
        <fullName evidence="2">Uncharacterized protein</fullName>
    </submittedName>
</protein>
<accession>A0ABY9I0W8</accession>
<evidence type="ECO:0000313" key="2">
    <source>
        <dbReference type="EMBL" id="WLQ40473.1"/>
    </source>
</evidence>